<evidence type="ECO:0000313" key="1">
    <source>
        <dbReference type="EMBL" id="TMQ47170.1"/>
    </source>
</evidence>
<organism evidence="1 2">
    <name type="scientific">Eiseniibacteriota bacterium</name>
    <dbReference type="NCBI Taxonomy" id="2212470"/>
    <lineage>
        <taxon>Bacteria</taxon>
        <taxon>Candidatus Eiseniibacteriota</taxon>
    </lineage>
</organism>
<dbReference type="EMBL" id="VBOS01000546">
    <property type="protein sequence ID" value="TMQ47170.1"/>
    <property type="molecule type" value="Genomic_DNA"/>
</dbReference>
<gene>
    <name evidence="1" type="ORF">E6K72_14255</name>
</gene>
<evidence type="ECO:0008006" key="3">
    <source>
        <dbReference type="Google" id="ProtNLM"/>
    </source>
</evidence>
<reference evidence="1 2" key="1">
    <citation type="journal article" date="2019" name="Nat. Microbiol.">
        <title>Mediterranean grassland soil C-N compound turnover is dependent on rainfall and depth, and is mediated by genomically divergent microorganisms.</title>
        <authorList>
            <person name="Diamond S."/>
            <person name="Andeer P.F."/>
            <person name="Li Z."/>
            <person name="Crits-Christoph A."/>
            <person name="Burstein D."/>
            <person name="Anantharaman K."/>
            <person name="Lane K.R."/>
            <person name="Thomas B.C."/>
            <person name="Pan C."/>
            <person name="Northen T.R."/>
            <person name="Banfield J.F."/>
        </authorList>
    </citation>
    <scope>NUCLEOTIDE SEQUENCE [LARGE SCALE GENOMIC DNA]</scope>
    <source>
        <strain evidence="1">WS_2</strain>
    </source>
</reference>
<proteinExistence type="predicted"/>
<evidence type="ECO:0000313" key="2">
    <source>
        <dbReference type="Proteomes" id="UP000317716"/>
    </source>
</evidence>
<accession>A0A538S727</accession>
<sequence>MVASAVIALGAPTARAEGRLQKLRGHLGIGYAKLLGSETPAGSFSMGAGVDYPVTGSLRAGVALGYHLLGGRIFERGSFVSSVDYSMVELLALAHWAPTRLGPLGRISVGPGLFGARGDLSVQAGGASFSDLAVDEVAPGFALDGTLMQRRESPVRIGLESGIRVAFLSNDTWTMALIRLAFHY</sequence>
<name>A0A538S727_UNCEI</name>
<dbReference type="Proteomes" id="UP000317716">
    <property type="component" value="Unassembled WGS sequence"/>
</dbReference>
<dbReference type="AlphaFoldDB" id="A0A538S727"/>
<comment type="caution">
    <text evidence="1">The sequence shown here is derived from an EMBL/GenBank/DDBJ whole genome shotgun (WGS) entry which is preliminary data.</text>
</comment>
<protein>
    <recommendedName>
        <fullName evidence="3">Outer membrane protein beta-barrel domain-containing protein</fullName>
    </recommendedName>
</protein>